<gene>
    <name evidence="1" type="ORF">BDR25DRAFT_324125</name>
</gene>
<name>A0ACB6R1X8_9PLEO</name>
<keyword evidence="2" id="KW-1185">Reference proteome</keyword>
<dbReference type="EMBL" id="MU003501">
    <property type="protein sequence ID" value="KAF2472795.1"/>
    <property type="molecule type" value="Genomic_DNA"/>
</dbReference>
<protein>
    <submittedName>
        <fullName evidence="1">Uncharacterized protein</fullName>
    </submittedName>
</protein>
<sequence length="390" mass="44659">MNKRISRRKAHTKSRKGCFQCKQRHSKCNEVHPRCANCVRLDIDCIWPAATKGSPLYLGTPHPESPNSVLPSTRLGGSPTITPIPVEPELPLEDLKLMHHWTTKMYKPLHPTQPAKEGMWQVRFTELGFDHPFLLRGFLALATIHKAVSEPHSDVQSLLHQADSHMSRCLATYRKNLEQPSPETAVPMFLLSTILVIYNMGSGHLEEPESPIDSIYHCFRLLQGVKVVIQPQWETIKESDVFASVAKTIMGFWQSDLDLEDEGFGEILRLKELTDGMESSDRETCLHAIVELHKTFIKVWRCSEDQDEHATMFTWPAVLQDHFMNLLSVYNPAALIILSHFAVLLARSRSSWWVQDWPDRILRASKHLLESKPEFQRWLAWPSEHIAVGN</sequence>
<evidence type="ECO:0000313" key="2">
    <source>
        <dbReference type="Proteomes" id="UP000799755"/>
    </source>
</evidence>
<proteinExistence type="predicted"/>
<accession>A0ACB6R1X8</accession>
<organism evidence="1 2">
    <name type="scientific">Lindgomyces ingoldianus</name>
    <dbReference type="NCBI Taxonomy" id="673940"/>
    <lineage>
        <taxon>Eukaryota</taxon>
        <taxon>Fungi</taxon>
        <taxon>Dikarya</taxon>
        <taxon>Ascomycota</taxon>
        <taxon>Pezizomycotina</taxon>
        <taxon>Dothideomycetes</taxon>
        <taxon>Pleosporomycetidae</taxon>
        <taxon>Pleosporales</taxon>
        <taxon>Lindgomycetaceae</taxon>
        <taxon>Lindgomyces</taxon>
    </lineage>
</organism>
<comment type="caution">
    <text evidence="1">The sequence shown here is derived from an EMBL/GenBank/DDBJ whole genome shotgun (WGS) entry which is preliminary data.</text>
</comment>
<reference evidence="1" key="1">
    <citation type="journal article" date="2020" name="Stud. Mycol.">
        <title>101 Dothideomycetes genomes: a test case for predicting lifestyles and emergence of pathogens.</title>
        <authorList>
            <person name="Haridas S."/>
            <person name="Albert R."/>
            <person name="Binder M."/>
            <person name="Bloem J."/>
            <person name="Labutti K."/>
            <person name="Salamov A."/>
            <person name="Andreopoulos B."/>
            <person name="Baker S."/>
            <person name="Barry K."/>
            <person name="Bills G."/>
            <person name="Bluhm B."/>
            <person name="Cannon C."/>
            <person name="Castanera R."/>
            <person name="Culley D."/>
            <person name="Daum C."/>
            <person name="Ezra D."/>
            <person name="Gonzalez J."/>
            <person name="Henrissat B."/>
            <person name="Kuo A."/>
            <person name="Liang C."/>
            <person name="Lipzen A."/>
            <person name="Lutzoni F."/>
            <person name="Magnuson J."/>
            <person name="Mondo S."/>
            <person name="Nolan M."/>
            <person name="Ohm R."/>
            <person name="Pangilinan J."/>
            <person name="Park H.-J."/>
            <person name="Ramirez L."/>
            <person name="Alfaro M."/>
            <person name="Sun H."/>
            <person name="Tritt A."/>
            <person name="Yoshinaga Y."/>
            <person name="Zwiers L.-H."/>
            <person name="Turgeon B."/>
            <person name="Goodwin S."/>
            <person name="Spatafora J."/>
            <person name="Crous P."/>
            <person name="Grigoriev I."/>
        </authorList>
    </citation>
    <scope>NUCLEOTIDE SEQUENCE</scope>
    <source>
        <strain evidence="1">ATCC 200398</strain>
    </source>
</reference>
<evidence type="ECO:0000313" key="1">
    <source>
        <dbReference type="EMBL" id="KAF2472795.1"/>
    </source>
</evidence>
<dbReference type="Proteomes" id="UP000799755">
    <property type="component" value="Unassembled WGS sequence"/>
</dbReference>